<feature type="domain" description="TRASH" evidence="1">
    <location>
        <begin position="10"/>
        <end position="48"/>
    </location>
</feature>
<name>A0A1F5YHJ5_9BACT</name>
<comment type="caution">
    <text evidence="2">The sequence shown here is derived from an EMBL/GenBank/DDBJ whole genome shotgun (WGS) entry which is preliminary data.</text>
</comment>
<dbReference type="InterPro" id="IPR007029">
    <property type="entry name" value="YHS_dom"/>
</dbReference>
<dbReference type="InterPro" id="IPR009078">
    <property type="entry name" value="Ferritin-like_SF"/>
</dbReference>
<evidence type="ECO:0000259" key="1">
    <source>
        <dbReference type="SMART" id="SM00746"/>
    </source>
</evidence>
<accession>A0A1F5YHJ5</accession>
<evidence type="ECO:0000313" key="2">
    <source>
        <dbReference type="EMBL" id="OGF99655.1"/>
    </source>
</evidence>
<reference evidence="2 3" key="1">
    <citation type="journal article" date="2016" name="Nat. Commun.">
        <title>Thousands of microbial genomes shed light on interconnected biogeochemical processes in an aquifer system.</title>
        <authorList>
            <person name="Anantharaman K."/>
            <person name="Brown C.T."/>
            <person name="Hug L.A."/>
            <person name="Sharon I."/>
            <person name="Castelle C.J."/>
            <person name="Probst A.J."/>
            <person name="Thomas B.C."/>
            <person name="Singh A."/>
            <person name="Wilkins M.J."/>
            <person name="Karaoz U."/>
            <person name="Brodie E.L."/>
            <person name="Williams K.H."/>
            <person name="Hubbard S.S."/>
            <person name="Banfield J.F."/>
        </authorList>
    </citation>
    <scope>NUCLEOTIDE SEQUENCE [LARGE SCALE GENOMIC DNA]</scope>
</reference>
<protein>
    <submittedName>
        <fullName evidence="2">YHS domain-containing protein</fullName>
    </submittedName>
</protein>
<gene>
    <name evidence="2" type="ORF">A2153_03765</name>
</gene>
<sequence>MFSGEGKVKDPVCGMIVDPKNSKFKSEFKELTYYFCSEHCKSQFDQNPELFT</sequence>
<proteinExistence type="predicted"/>
<dbReference type="AlphaFoldDB" id="A0A1F5YHJ5"/>
<dbReference type="GO" id="GO:0016491">
    <property type="term" value="F:oxidoreductase activity"/>
    <property type="evidence" value="ECO:0007669"/>
    <property type="project" value="InterPro"/>
</dbReference>
<dbReference type="InterPro" id="IPR012348">
    <property type="entry name" value="RNR-like"/>
</dbReference>
<evidence type="ECO:0000313" key="3">
    <source>
        <dbReference type="Proteomes" id="UP000177396"/>
    </source>
</evidence>
<dbReference type="Gene3D" id="1.10.620.20">
    <property type="entry name" value="Ribonucleotide Reductase, subunit A"/>
    <property type="match status" value="1"/>
</dbReference>
<dbReference type="Pfam" id="PF04945">
    <property type="entry name" value="YHS"/>
    <property type="match status" value="1"/>
</dbReference>
<dbReference type="EMBL" id="MFJB01000055">
    <property type="protein sequence ID" value="OGF99655.1"/>
    <property type="molecule type" value="Genomic_DNA"/>
</dbReference>
<dbReference type="InterPro" id="IPR011017">
    <property type="entry name" value="TRASH_dom"/>
</dbReference>
<dbReference type="SUPFAM" id="SSF47240">
    <property type="entry name" value="Ferritin-like"/>
    <property type="match status" value="1"/>
</dbReference>
<organism evidence="2 3">
    <name type="scientific">Candidatus Gottesmanbacteria bacterium RBG_16_38_7b</name>
    <dbReference type="NCBI Taxonomy" id="1798372"/>
    <lineage>
        <taxon>Bacteria</taxon>
        <taxon>Candidatus Gottesmaniibacteriota</taxon>
    </lineage>
</organism>
<dbReference type="Proteomes" id="UP000177396">
    <property type="component" value="Unassembled WGS sequence"/>
</dbReference>
<dbReference type="SMART" id="SM00746">
    <property type="entry name" value="TRASH"/>
    <property type="match status" value="1"/>
</dbReference>